<evidence type="ECO:0000313" key="1">
    <source>
        <dbReference type="EMBL" id="EFC87111.1"/>
    </source>
</evidence>
<proteinExistence type="predicted"/>
<organism evidence="1 2">
    <name type="scientific">Neisseria mucosa (strain ATCC 25996 / DSM 4631 / NCTC 10774 / M26)</name>
    <dbReference type="NCBI Taxonomy" id="546266"/>
    <lineage>
        <taxon>Bacteria</taxon>
        <taxon>Pseudomonadati</taxon>
        <taxon>Pseudomonadota</taxon>
        <taxon>Betaproteobacteria</taxon>
        <taxon>Neisseriales</taxon>
        <taxon>Neisseriaceae</taxon>
        <taxon>Neisseria</taxon>
    </lineage>
</organism>
<evidence type="ECO:0000313" key="2">
    <source>
        <dbReference type="Proteomes" id="UP000003344"/>
    </source>
</evidence>
<comment type="caution">
    <text evidence="1">The sequence shown here is derived from an EMBL/GenBank/DDBJ whole genome shotgun (WGS) entry which is preliminary data.</text>
</comment>
<dbReference type="AlphaFoldDB" id="D3A0L8"/>
<sequence>MAACAGMVIAAPIGITVRTPFPSFWSSLRFFRRPFPNRHDSINCPRPSQK</sequence>
<dbReference type="STRING" id="546266.NEIMUCOT_06454"/>
<dbReference type="Proteomes" id="UP000003344">
    <property type="component" value="Unassembled WGS sequence"/>
</dbReference>
<protein>
    <submittedName>
        <fullName evidence="1">Uncharacterized protein</fullName>
    </submittedName>
</protein>
<dbReference type="EMBL" id="ACDX02000030">
    <property type="protein sequence ID" value="EFC87111.1"/>
    <property type="molecule type" value="Genomic_DNA"/>
</dbReference>
<reference evidence="1 2" key="1">
    <citation type="submission" date="2009-10" db="EMBL/GenBank/DDBJ databases">
        <authorList>
            <person name="Weinstock G."/>
            <person name="Sodergren E."/>
            <person name="Clifton S."/>
            <person name="Fulton L."/>
            <person name="Fulton B."/>
            <person name="Courtney L."/>
            <person name="Fronick C."/>
            <person name="Harrison M."/>
            <person name="Strong C."/>
            <person name="Farmer C."/>
            <person name="Delahaunty K."/>
            <person name="Markovic C."/>
            <person name="Hall O."/>
            <person name="Minx P."/>
            <person name="Tomlinson C."/>
            <person name="Mitreva M."/>
            <person name="Nelson J."/>
            <person name="Hou S."/>
            <person name="Wollam A."/>
            <person name="Pepin K.H."/>
            <person name="Johnson M."/>
            <person name="Bhonagiri V."/>
            <person name="Nash W.E."/>
            <person name="Warren W."/>
            <person name="Chinwalla A."/>
            <person name="Mardis E.R."/>
            <person name="Wilson R.K."/>
        </authorList>
    </citation>
    <scope>NUCLEOTIDE SEQUENCE [LARGE SCALE GENOMIC DNA]</scope>
    <source>
        <strain evidence="2">ATCC 25996 / DSM 4631 / NCTC 10774 / M26</strain>
    </source>
</reference>
<gene>
    <name evidence="1" type="ORF">NEIMUCOT_06454</name>
</gene>
<name>D3A0L8_NEIM2</name>
<accession>D3A0L8</accession>